<reference evidence="2 3" key="1">
    <citation type="submission" date="2015-09" db="EMBL/GenBank/DDBJ databases">
        <title>A metagenomics-based metabolic model of nitrate-dependent anaerobic oxidation of methane by Methanoperedens-like archaea.</title>
        <authorList>
            <person name="Arshad A."/>
            <person name="Speth D.R."/>
            <person name="De Graaf R.M."/>
            <person name="Op Den Camp H.J."/>
            <person name="Jetten M.S."/>
            <person name="Welte C.U."/>
        </authorList>
    </citation>
    <scope>NUCLEOTIDE SEQUENCE [LARGE SCALE GENOMIC DNA]</scope>
</reference>
<dbReference type="EMBL" id="LKCM01000337">
    <property type="protein sequence ID" value="KPQ41534.1"/>
    <property type="molecule type" value="Genomic_DNA"/>
</dbReference>
<dbReference type="CDD" id="cd05403">
    <property type="entry name" value="NT_KNTase_like"/>
    <property type="match status" value="1"/>
</dbReference>
<dbReference type="InterPro" id="IPR041633">
    <property type="entry name" value="Polbeta"/>
</dbReference>
<evidence type="ECO:0000313" key="2">
    <source>
        <dbReference type="EMBL" id="KPQ41534.1"/>
    </source>
</evidence>
<organism evidence="2 3">
    <name type="scientific">Candidatus Methanoperedens nitratireducens</name>
    <dbReference type="NCBI Taxonomy" id="1392998"/>
    <lineage>
        <taxon>Archaea</taxon>
        <taxon>Methanobacteriati</taxon>
        <taxon>Methanobacteriota</taxon>
        <taxon>Stenosarchaea group</taxon>
        <taxon>Methanomicrobia</taxon>
        <taxon>Methanosarcinales</taxon>
        <taxon>ANME-2 cluster</taxon>
        <taxon>Candidatus Methanoperedentaceae</taxon>
        <taxon>Candidatus Methanoperedens</taxon>
    </lineage>
</organism>
<dbReference type="AlphaFoldDB" id="A0A0P8ABX6"/>
<feature type="domain" description="Polymerase beta nucleotidyltransferase" evidence="1">
    <location>
        <begin position="14"/>
        <end position="97"/>
    </location>
</feature>
<name>A0A0P8ABX6_9EURY</name>
<comment type="caution">
    <text evidence="2">The sequence shown here is derived from an EMBL/GenBank/DDBJ whole genome shotgun (WGS) entry which is preliminary data.</text>
</comment>
<dbReference type="InterPro" id="IPR052930">
    <property type="entry name" value="TA_antitoxin_MntA"/>
</dbReference>
<dbReference type="PANTHER" id="PTHR43852">
    <property type="entry name" value="NUCLEOTIDYLTRANSFERASE"/>
    <property type="match status" value="1"/>
</dbReference>
<dbReference type="SUPFAM" id="SSF81301">
    <property type="entry name" value="Nucleotidyltransferase"/>
    <property type="match status" value="1"/>
</dbReference>
<proteinExistence type="predicted"/>
<protein>
    <submittedName>
        <fullName evidence="2">Nucleotidyltransferase domain protein</fullName>
    </submittedName>
</protein>
<keyword evidence="2" id="KW-0808">Transferase</keyword>
<dbReference type="GO" id="GO:0016740">
    <property type="term" value="F:transferase activity"/>
    <property type="evidence" value="ECO:0007669"/>
    <property type="project" value="UniProtKB-KW"/>
</dbReference>
<dbReference type="PANTHER" id="PTHR43852:SF3">
    <property type="entry name" value="NUCLEOTIDYLTRANSFERASE"/>
    <property type="match status" value="1"/>
</dbReference>
<gene>
    <name evidence="2" type="ORF">MPEBLZ_03897</name>
</gene>
<dbReference type="Gene3D" id="3.30.460.10">
    <property type="entry name" value="Beta Polymerase, domain 2"/>
    <property type="match status" value="1"/>
</dbReference>
<evidence type="ECO:0000313" key="3">
    <source>
        <dbReference type="Proteomes" id="UP000050360"/>
    </source>
</evidence>
<evidence type="ECO:0000259" key="1">
    <source>
        <dbReference type="Pfam" id="PF18765"/>
    </source>
</evidence>
<accession>A0A0P8ABX6</accession>
<dbReference type="Pfam" id="PF18765">
    <property type="entry name" value="Polbeta"/>
    <property type="match status" value="1"/>
</dbReference>
<sequence>MVEIKTIKKDFLFLSLRDDILAILLYGSVAKGEETQRSDIDICIISPSCKDKLGLLNEIYRKLDVFSKKYDVRFFEELPLYIQINIIENNQIIYAKDVYELYEYFYYFRKLWEDQAMRQKVTPAEMAEILG</sequence>
<dbReference type="Proteomes" id="UP000050360">
    <property type="component" value="Unassembled WGS sequence"/>
</dbReference>
<dbReference type="InterPro" id="IPR043519">
    <property type="entry name" value="NT_sf"/>
</dbReference>